<dbReference type="EMBL" id="JBHLTN010000037">
    <property type="protein sequence ID" value="MFC0594128.1"/>
    <property type="molecule type" value="Genomic_DNA"/>
</dbReference>
<keyword evidence="2" id="KW-1185">Reference proteome</keyword>
<dbReference type="Proteomes" id="UP001589834">
    <property type="component" value="Unassembled WGS sequence"/>
</dbReference>
<evidence type="ECO:0008006" key="3">
    <source>
        <dbReference type="Google" id="ProtNLM"/>
    </source>
</evidence>
<name>A0ABV6PYL2_9BURK</name>
<reference evidence="1 2" key="1">
    <citation type="submission" date="2024-09" db="EMBL/GenBank/DDBJ databases">
        <authorList>
            <person name="Sun Q."/>
            <person name="Mori K."/>
        </authorList>
    </citation>
    <scope>NUCLEOTIDE SEQUENCE [LARGE SCALE GENOMIC DNA]</scope>
    <source>
        <strain evidence="1 2">NCAIM B.02336</strain>
    </source>
</reference>
<evidence type="ECO:0000313" key="2">
    <source>
        <dbReference type="Proteomes" id="UP001589834"/>
    </source>
</evidence>
<protein>
    <recommendedName>
        <fullName evidence="3">DUF2007 domain-containing protein</fullName>
    </recommendedName>
</protein>
<organism evidence="1 2">
    <name type="scientific">Ottowia pentelensis</name>
    <dbReference type="NCBI Taxonomy" id="511108"/>
    <lineage>
        <taxon>Bacteria</taxon>
        <taxon>Pseudomonadati</taxon>
        <taxon>Pseudomonadota</taxon>
        <taxon>Betaproteobacteria</taxon>
        <taxon>Burkholderiales</taxon>
        <taxon>Comamonadaceae</taxon>
        <taxon>Ottowia</taxon>
    </lineage>
</organism>
<dbReference type="RefSeq" id="WP_377484657.1">
    <property type="nucleotide sequence ID" value="NZ_JBHLTN010000037.1"/>
</dbReference>
<evidence type="ECO:0000313" key="1">
    <source>
        <dbReference type="EMBL" id="MFC0594128.1"/>
    </source>
</evidence>
<proteinExistence type="predicted"/>
<comment type="caution">
    <text evidence="1">The sequence shown here is derived from an EMBL/GenBank/DDBJ whole genome shotgun (WGS) entry which is preliminary data.</text>
</comment>
<accession>A0ABV6PYL2</accession>
<sequence>MISKSITSQGQAERLESLRKQFALAGHTLTTSTRSDGTPCLIAARWGLLRELADLDEAQAFLRQISGGVRQ</sequence>
<gene>
    <name evidence="1" type="ORF">ACFFGG_16380</name>
</gene>